<dbReference type="EMBL" id="CP130144">
    <property type="protein sequence ID" value="WNZ44055.1"/>
    <property type="molecule type" value="Genomic_DNA"/>
</dbReference>
<organism evidence="2">
    <name type="scientific">Leptolyngbya boryana CZ1</name>
    <dbReference type="NCBI Taxonomy" id="3060204"/>
    <lineage>
        <taxon>Bacteria</taxon>
        <taxon>Bacillati</taxon>
        <taxon>Cyanobacteriota</taxon>
        <taxon>Cyanophyceae</taxon>
        <taxon>Leptolyngbyales</taxon>
        <taxon>Leptolyngbyaceae</taxon>
        <taxon>Leptolyngbya group</taxon>
        <taxon>Leptolyngbya</taxon>
    </lineage>
</organism>
<dbReference type="GO" id="GO:0005737">
    <property type="term" value="C:cytoplasm"/>
    <property type="evidence" value="ECO:0007669"/>
    <property type="project" value="TreeGrafter"/>
</dbReference>
<accession>A0AA96WQG2</accession>
<dbReference type="Gene3D" id="3.40.50.1460">
    <property type="match status" value="1"/>
</dbReference>
<reference evidence="2" key="2">
    <citation type="submission" date="2023-07" db="EMBL/GenBank/DDBJ databases">
        <authorList>
            <person name="Bai X.-H."/>
            <person name="Wang H.-H."/>
            <person name="Wang J."/>
            <person name="Ma M.-Y."/>
            <person name="Hu H.-H."/>
            <person name="Song Z.-L."/>
            <person name="Ma H.-G."/>
            <person name="Fan Y."/>
            <person name="Du C.-Y."/>
            <person name="Xu J.-C."/>
        </authorList>
    </citation>
    <scope>NUCLEOTIDE SEQUENCE</scope>
    <source>
        <strain evidence="2">CZ1</strain>
    </source>
</reference>
<dbReference type="InterPro" id="IPR050452">
    <property type="entry name" value="Metacaspase"/>
</dbReference>
<feature type="domain" description="Peptidase C14 caspase" evidence="1">
    <location>
        <begin position="45"/>
        <end position="328"/>
    </location>
</feature>
<protein>
    <submittedName>
        <fullName evidence="2">Caspase family protein</fullName>
    </submittedName>
</protein>
<dbReference type="PROSITE" id="PS51318">
    <property type="entry name" value="TAT"/>
    <property type="match status" value="1"/>
</dbReference>
<evidence type="ECO:0000313" key="2">
    <source>
        <dbReference type="EMBL" id="WNZ44055.1"/>
    </source>
</evidence>
<gene>
    <name evidence="2" type="ORF">Q2T42_19670</name>
</gene>
<evidence type="ECO:0000259" key="1">
    <source>
        <dbReference type="Pfam" id="PF00656"/>
    </source>
</evidence>
<reference evidence="2" key="1">
    <citation type="journal article" date="2023" name="Plants (Basel)">
        <title>Genomic Analysis of Leptolyngbya boryana CZ1 Reveals Efficient Carbon Fixation Modules.</title>
        <authorList>
            <person name="Bai X."/>
            <person name="Wang H."/>
            <person name="Cheng W."/>
            <person name="Wang J."/>
            <person name="Ma M."/>
            <person name="Hu H."/>
            <person name="Song Z."/>
            <person name="Ma H."/>
            <person name="Fan Y."/>
            <person name="Du C."/>
            <person name="Xu J."/>
        </authorList>
    </citation>
    <scope>NUCLEOTIDE SEQUENCE</scope>
    <source>
        <strain evidence="2">CZ1</strain>
    </source>
</reference>
<dbReference type="AlphaFoldDB" id="A0AA96WQG2"/>
<dbReference type="GO" id="GO:0004197">
    <property type="term" value="F:cysteine-type endopeptidase activity"/>
    <property type="evidence" value="ECO:0007669"/>
    <property type="project" value="InterPro"/>
</dbReference>
<name>A0AA96WQG2_LEPBY</name>
<proteinExistence type="predicted"/>
<sequence>MSSLKRRQFLQFAGSTLATLGLSQHDFFRQADRYGRVLAQDNPRRKLALLVGIEYANDPKVSPLPGCITDLELQWHLLVHRFGFNPKDIYVLADRQPNFLDRPPLPPTRENIFQAFNEYLIRQAKSDDTVVFHFSGHGGLVLDERSKTRLFTVKNRTVDGTILPSDHYSNADPKRVQDIMGRSIFLLTDQLQTDTVSIILDSCHSGAGTRGGNLIYRVAGSRTSEELDRPTDAELQYQEQKLREKNLDELDFAKLREKNAKGIAIGSANYTELAMDQKFDNDRFRAGAFTYLLTRYLWQMPTDESLNQMFDKLRMATAIASVDQVPEYLVNPDRAAKQPIYFVNTQTPWADAVIRKISDNSEIEFWLGGISAFSLEQNSKGSIFSVINVDQQEVAQITQTRRDRLFGYGTLTSGSKDAIKPGALLREVIQGIDPKPVLKLSIDDSLGKDKADAQTALEQLSFVKLVPISQASYVLGRMTLQYQTQSKQQKFPFIPNLNQIGLFTADGLRPVENSFRSEGTIEKIISGLSQNLKSVLAKQILKTITGEDIATQNPKFNIKTEILTLEGKALGGTNIKRFQEKSLVQLQLTNRDRTNLYAAVIAINSDSTLSFLHPSSADASESAALVEQGTSVKTVEVKLLPPAGFVEVLTIASTSPIRKALLALQRVAIDNRLTNGRSAIPTSGDASLNVIGDLLADLDQNTRRSIAVIPSVSGVNKTQFSSSTMIVEVVQAQ</sequence>
<dbReference type="PANTHER" id="PTHR48104:SF30">
    <property type="entry name" value="METACASPASE-1"/>
    <property type="match status" value="1"/>
</dbReference>
<dbReference type="PANTHER" id="PTHR48104">
    <property type="entry name" value="METACASPASE-4"/>
    <property type="match status" value="1"/>
</dbReference>
<dbReference type="Pfam" id="PF00656">
    <property type="entry name" value="Peptidase_C14"/>
    <property type="match status" value="1"/>
</dbReference>
<dbReference type="GO" id="GO:0006508">
    <property type="term" value="P:proteolysis"/>
    <property type="evidence" value="ECO:0007669"/>
    <property type="project" value="InterPro"/>
</dbReference>
<dbReference type="InterPro" id="IPR006311">
    <property type="entry name" value="TAT_signal"/>
</dbReference>
<dbReference type="InterPro" id="IPR011600">
    <property type="entry name" value="Pept_C14_caspase"/>
</dbReference>
<dbReference type="RefSeq" id="WP_316426238.1">
    <property type="nucleotide sequence ID" value="NZ_CP130144.1"/>
</dbReference>
<dbReference type="SUPFAM" id="SSF52129">
    <property type="entry name" value="Caspase-like"/>
    <property type="match status" value="1"/>
</dbReference>
<dbReference type="InterPro" id="IPR029030">
    <property type="entry name" value="Caspase-like_dom_sf"/>
</dbReference>